<dbReference type="RefSeq" id="WP_006039455.1">
    <property type="nucleotide sequence ID" value="NZ_AEDD01000009.1"/>
</dbReference>
<feature type="transmembrane region" description="Helical" evidence="1">
    <location>
        <begin position="72"/>
        <end position="91"/>
    </location>
</feature>
<dbReference type="Proteomes" id="UP000005387">
    <property type="component" value="Unassembled WGS sequence"/>
</dbReference>
<dbReference type="PANTHER" id="PTHR36834:SF1">
    <property type="entry name" value="INTEGRAL MEMBRANE PROTEIN"/>
    <property type="match status" value="1"/>
</dbReference>
<evidence type="ECO:0000259" key="2">
    <source>
        <dbReference type="Pfam" id="PF04892"/>
    </source>
</evidence>
<protein>
    <submittedName>
        <fullName evidence="3">VanZ family protein</fullName>
    </submittedName>
</protein>
<organism evidence="3 4">
    <name type="scientific">Paenibacillus curdlanolyticus YK9</name>
    <dbReference type="NCBI Taxonomy" id="717606"/>
    <lineage>
        <taxon>Bacteria</taxon>
        <taxon>Bacillati</taxon>
        <taxon>Bacillota</taxon>
        <taxon>Bacilli</taxon>
        <taxon>Bacillales</taxon>
        <taxon>Paenibacillaceae</taxon>
        <taxon>Paenibacillus</taxon>
    </lineage>
</organism>
<dbReference type="eggNOG" id="COG4767">
    <property type="taxonomic scope" value="Bacteria"/>
</dbReference>
<feature type="domain" description="VanZ-like" evidence="2">
    <location>
        <begin position="26"/>
        <end position="144"/>
    </location>
</feature>
<dbReference type="InterPro" id="IPR053150">
    <property type="entry name" value="Teicoplanin_resist-assoc"/>
</dbReference>
<keyword evidence="1" id="KW-0812">Transmembrane</keyword>
<keyword evidence="1" id="KW-0472">Membrane</keyword>
<gene>
    <name evidence="3" type="ORF">PaecuDRAFT_3467</name>
</gene>
<proteinExistence type="predicted"/>
<reference evidence="3 4" key="1">
    <citation type="submission" date="2010-07" db="EMBL/GenBank/DDBJ databases">
        <title>The draft genome of Paenibacillus curdlanolyticus YK9.</title>
        <authorList>
            <consortium name="US DOE Joint Genome Institute (JGI-PGF)"/>
            <person name="Lucas S."/>
            <person name="Copeland A."/>
            <person name="Lapidus A."/>
            <person name="Cheng J.-F."/>
            <person name="Bruce D."/>
            <person name="Goodwin L."/>
            <person name="Pitluck S."/>
            <person name="Land M.L."/>
            <person name="Hauser L."/>
            <person name="Chang Y.-J."/>
            <person name="Jeffries C."/>
            <person name="Anderson I.J."/>
            <person name="Johnson E."/>
            <person name="Loganathan U."/>
            <person name="Mulhopadhyay B."/>
            <person name="Kyrpides N."/>
            <person name="Woyke T.J."/>
        </authorList>
    </citation>
    <scope>NUCLEOTIDE SEQUENCE [LARGE SCALE GENOMIC DNA]</scope>
    <source>
        <strain evidence="3 4">YK9</strain>
    </source>
</reference>
<sequence>MQRQVLPLQLRNKGKTIRGWSAALLIFYSIVLIYWMFFAFGRAEHVSASYRYNLVPLRTIGYYFEPERLFRIIWMINIIGNIVVFVPFGLLMRYAFRWRLAKAGSVFAIGMLLLELLQLVTKRGTFDVDDLLMNLAGFWLGWRVAERIIN</sequence>
<feature type="transmembrane region" description="Helical" evidence="1">
    <location>
        <begin position="103"/>
        <end position="121"/>
    </location>
</feature>
<dbReference type="OrthoDB" id="4822551at2"/>
<keyword evidence="4" id="KW-1185">Reference proteome</keyword>
<dbReference type="PANTHER" id="PTHR36834">
    <property type="entry name" value="MEMBRANE PROTEIN-RELATED"/>
    <property type="match status" value="1"/>
</dbReference>
<evidence type="ECO:0000313" key="3">
    <source>
        <dbReference type="EMBL" id="EFM09964.1"/>
    </source>
</evidence>
<keyword evidence="1" id="KW-1133">Transmembrane helix</keyword>
<dbReference type="InterPro" id="IPR006976">
    <property type="entry name" value="VanZ-like"/>
</dbReference>
<evidence type="ECO:0000313" key="4">
    <source>
        <dbReference type="Proteomes" id="UP000005387"/>
    </source>
</evidence>
<name>E0ICS8_9BACL</name>
<feature type="transmembrane region" description="Helical" evidence="1">
    <location>
        <begin position="20"/>
        <end position="40"/>
    </location>
</feature>
<dbReference type="Pfam" id="PF04892">
    <property type="entry name" value="VanZ"/>
    <property type="match status" value="1"/>
</dbReference>
<dbReference type="STRING" id="717606.PaecuDRAFT_3467"/>
<dbReference type="AlphaFoldDB" id="E0ICS8"/>
<accession>E0ICS8</accession>
<dbReference type="EMBL" id="AEDD01000009">
    <property type="protein sequence ID" value="EFM09964.1"/>
    <property type="molecule type" value="Genomic_DNA"/>
</dbReference>
<evidence type="ECO:0000256" key="1">
    <source>
        <dbReference type="SAM" id="Phobius"/>
    </source>
</evidence>